<dbReference type="GO" id="GO:0009279">
    <property type="term" value="C:cell outer membrane"/>
    <property type="evidence" value="ECO:0007669"/>
    <property type="project" value="TreeGrafter"/>
</dbReference>
<dbReference type="InterPro" id="IPR000015">
    <property type="entry name" value="Fimb_usher"/>
</dbReference>
<evidence type="ECO:0000313" key="4">
    <source>
        <dbReference type="Proteomes" id="UP000268908"/>
    </source>
</evidence>
<feature type="domain" description="PapC-like C-terminal" evidence="2">
    <location>
        <begin position="754"/>
        <end position="816"/>
    </location>
</feature>
<dbReference type="Gene3D" id="2.60.40.2610">
    <property type="entry name" value="Outer membrane usher protein FimD, plug domain"/>
    <property type="match status" value="1"/>
</dbReference>
<dbReference type="Gene3D" id="2.60.40.3110">
    <property type="match status" value="1"/>
</dbReference>
<dbReference type="GO" id="GO:0015473">
    <property type="term" value="F:fimbrial usher porin activity"/>
    <property type="evidence" value="ECO:0007669"/>
    <property type="project" value="InterPro"/>
</dbReference>
<dbReference type="GO" id="GO:0009297">
    <property type="term" value="P:pilus assembly"/>
    <property type="evidence" value="ECO:0007669"/>
    <property type="project" value="InterPro"/>
</dbReference>
<feature type="compositionally biased region" description="Pro residues" evidence="1">
    <location>
        <begin position="39"/>
        <end position="50"/>
    </location>
</feature>
<evidence type="ECO:0000259" key="2">
    <source>
        <dbReference type="Pfam" id="PF13953"/>
    </source>
</evidence>
<protein>
    <submittedName>
        <fullName evidence="3">Outer membrane usher protein</fullName>
    </submittedName>
</protein>
<dbReference type="EMBL" id="RCCI01000006">
    <property type="protein sequence ID" value="RLJ63709.1"/>
    <property type="molecule type" value="Genomic_DNA"/>
</dbReference>
<feature type="region of interest" description="Disordered" evidence="1">
    <location>
        <begin position="1"/>
        <end position="80"/>
    </location>
</feature>
<comment type="caution">
    <text evidence="3">The sequence shown here is derived from an EMBL/GenBank/DDBJ whole genome shotgun (WGS) entry which is preliminary data.</text>
</comment>
<evidence type="ECO:0000313" key="3">
    <source>
        <dbReference type="EMBL" id="RLJ63709.1"/>
    </source>
</evidence>
<evidence type="ECO:0000256" key="1">
    <source>
        <dbReference type="SAM" id="MobiDB-lite"/>
    </source>
</evidence>
<dbReference type="Pfam" id="PF13953">
    <property type="entry name" value="PapC_C"/>
    <property type="match status" value="1"/>
</dbReference>
<name>A0A497XBR5_9PROT</name>
<dbReference type="InterPro" id="IPR025949">
    <property type="entry name" value="PapC-like_C"/>
</dbReference>
<sequence length="835" mass="89462">MLLAWLPPRPVCAQPSAAVPRSYDPKPVPGIPDVVYPEPRVPAAPAPAPAAPAKAPAAAPPAAGGAAPKEASKPASGGSVKGADRILPLEVVVNGTKSGTWVLVERAGALYAPRDAFEEWRVQVDPQAQAITFRGQEYLPMNAVPGYKSRVDFASQSLELMFSPEAFAATRLMLKPATTLSITPAEPTVFFNYDVNYQRTEAKSAPTLESAGMVGELGFSSELGILTSSMLVQNNNVVQNNQERFLRLETTLTKDFAGENKTLKVGDTATRAGLMGRSVYFGGVQFGTNFGLTPGFITNPQPILSGMSVVPSTVDLYINDVLRQTSQVPTGPFAIDNFPVLSGGGEARMVVRDLLGRESVITRSFFTSNKLLAPGLNDWSVEAGKVRRGLGSVSNDYGAGFARGIWRRGITDGLSLEGVAEATSKQRFFEIGGAAAVPGQMLASAAIADSYVKSLGHGRQWQLGLERQGLRSSIYLQAIGATAEWRPFGEEIDVTPTWRQVAANWTYSTDRLGNFGLGYASSRLFDATHIDTASANYTVQVAEHGQLMVNASRSWGHFSGTSAGLTLMFPLDNGRIVTASANKGSKQTTDYYLAATQSPTQDSGLGWRVLAGRQQNRSHEEAGLNYFGRYGQIGGDFSMSPDINVQRLYGSGGLVLTDGHLFATQRSNQSLALVEVPGYGGVGVGLGSTVMTHTDADGVALVPQLSPYQRNSVRLDPQDLPVSAELDSIEELVVPAWRTVVKVKFPVRGGRGALLRIVLDDGDVAPAGSIVAIEGDKQEFYVARRGEAFVTGLQPNNRLRLKWKDQQCEMEVVLPEGTRDNIPRIGPLPCKGVKR</sequence>
<accession>A0A497XBR5</accession>
<feature type="compositionally biased region" description="Low complexity" evidence="1">
    <location>
        <begin position="51"/>
        <end position="77"/>
    </location>
</feature>
<dbReference type="AlphaFoldDB" id="A0A497XBR5"/>
<organism evidence="3 4">
    <name type="scientific">Sulfurisoma sediminicola</name>
    <dbReference type="NCBI Taxonomy" id="1381557"/>
    <lineage>
        <taxon>Bacteria</taxon>
        <taxon>Pseudomonadati</taxon>
        <taxon>Pseudomonadota</taxon>
        <taxon>Betaproteobacteria</taxon>
        <taxon>Nitrosomonadales</taxon>
        <taxon>Sterolibacteriaceae</taxon>
        <taxon>Sulfurisoma</taxon>
    </lineage>
</organism>
<keyword evidence="4" id="KW-1185">Reference proteome</keyword>
<dbReference type="InterPro" id="IPR042186">
    <property type="entry name" value="FimD_plug_dom"/>
</dbReference>
<dbReference type="PANTHER" id="PTHR30451">
    <property type="entry name" value="OUTER MEMBRANE USHER PROTEIN"/>
    <property type="match status" value="1"/>
</dbReference>
<dbReference type="Gene3D" id="2.60.40.2070">
    <property type="match status" value="1"/>
</dbReference>
<reference evidence="3 4" key="1">
    <citation type="submission" date="2018-10" db="EMBL/GenBank/DDBJ databases">
        <title>Genomic Encyclopedia of Type Strains, Phase IV (KMG-IV): sequencing the most valuable type-strain genomes for metagenomic binning, comparative biology and taxonomic classification.</title>
        <authorList>
            <person name="Goeker M."/>
        </authorList>
    </citation>
    <scope>NUCLEOTIDE SEQUENCE [LARGE SCALE GENOMIC DNA]</scope>
    <source>
        <strain evidence="3 4">DSM 26916</strain>
    </source>
</reference>
<dbReference type="Proteomes" id="UP000268908">
    <property type="component" value="Unassembled WGS sequence"/>
</dbReference>
<gene>
    <name evidence="3" type="ORF">DFR35_2341</name>
</gene>
<dbReference type="InterPro" id="IPR043142">
    <property type="entry name" value="PapC-like_C_sf"/>
</dbReference>
<dbReference type="Pfam" id="PF00577">
    <property type="entry name" value="Usher"/>
    <property type="match status" value="1"/>
</dbReference>
<dbReference type="PANTHER" id="PTHR30451:SF5">
    <property type="entry name" value="SLR0019 PROTEIN"/>
    <property type="match status" value="1"/>
</dbReference>
<proteinExistence type="predicted"/>